<evidence type="ECO:0000256" key="2">
    <source>
        <dbReference type="SAM" id="Phobius"/>
    </source>
</evidence>
<feature type="transmembrane region" description="Helical" evidence="2">
    <location>
        <begin position="73"/>
        <end position="95"/>
    </location>
</feature>
<feature type="transmembrane region" description="Helical" evidence="2">
    <location>
        <begin position="41"/>
        <end position="67"/>
    </location>
</feature>
<keyword evidence="2" id="KW-1133">Transmembrane helix</keyword>
<evidence type="ECO:0000313" key="4">
    <source>
        <dbReference type="Proteomes" id="UP000283509"/>
    </source>
</evidence>
<protein>
    <submittedName>
        <fullName evidence="3">Uncharacterized protein</fullName>
    </submittedName>
</protein>
<reference evidence="3 4" key="1">
    <citation type="submission" date="2018-04" db="EMBL/GenBank/DDBJ databases">
        <authorList>
            <person name="Zhang X."/>
            <person name="Yuan J."/>
            <person name="Li F."/>
            <person name="Xiang J."/>
        </authorList>
    </citation>
    <scope>NUCLEOTIDE SEQUENCE [LARGE SCALE GENOMIC DNA]</scope>
    <source>
        <tissue evidence="3">Muscle</tissue>
    </source>
</reference>
<name>A0A423SR93_PENVA</name>
<keyword evidence="2" id="KW-0812">Transmembrane</keyword>
<reference evidence="3 4" key="2">
    <citation type="submission" date="2019-01" db="EMBL/GenBank/DDBJ databases">
        <title>The decoding of complex shrimp genome reveals the adaptation for benthos swimmer, frequently molting mechanism and breeding impact on genome.</title>
        <authorList>
            <person name="Sun Y."/>
            <person name="Gao Y."/>
            <person name="Yu Y."/>
        </authorList>
    </citation>
    <scope>NUCLEOTIDE SEQUENCE [LARGE SCALE GENOMIC DNA]</scope>
    <source>
        <tissue evidence="3">Muscle</tissue>
    </source>
</reference>
<evidence type="ECO:0000256" key="1">
    <source>
        <dbReference type="SAM" id="MobiDB-lite"/>
    </source>
</evidence>
<proteinExistence type="predicted"/>
<organism evidence="3 4">
    <name type="scientific">Penaeus vannamei</name>
    <name type="common">Whiteleg shrimp</name>
    <name type="synonym">Litopenaeus vannamei</name>
    <dbReference type="NCBI Taxonomy" id="6689"/>
    <lineage>
        <taxon>Eukaryota</taxon>
        <taxon>Metazoa</taxon>
        <taxon>Ecdysozoa</taxon>
        <taxon>Arthropoda</taxon>
        <taxon>Crustacea</taxon>
        <taxon>Multicrustacea</taxon>
        <taxon>Malacostraca</taxon>
        <taxon>Eumalacostraca</taxon>
        <taxon>Eucarida</taxon>
        <taxon>Decapoda</taxon>
        <taxon>Dendrobranchiata</taxon>
        <taxon>Penaeoidea</taxon>
        <taxon>Penaeidae</taxon>
        <taxon>Penaeus</taxon>
    </lineage>
</organism>
<dbReference type="EMBL" id="QCYY01002892">
    <property type="protein sequence ID" value="ROT66752.1"/>
    <property type="molecule type" value="Genomic_DNA"/>
</dbReference>
<dbReference type="Proteomes" id="UP000283509">
    <property type="component" value="Unassembled WGS sequence"/>
</dbReference>
<dbReference type="AlphaFoldDB" id="A0A423SR93"/>
<sequence length="204" mass="22687">MDAQQGTQPVQPPTVIVVERNRGIQYPPYMQRGTKMFGMNVRAGCIVVFLIFGILLILLGFLLIEVIVLADMYAIPIPILIVMWSLGAFLIYCFIKAKRKSLREFNALPNDHPDRAKYSIFTEPGAPYPVANVYHFPTTAQGPSDGRGQAAVTPGHASPHRNYPPAQEDPTPQGYHRLPHGPSAPPLQEPERKFTDDPPPYSEI</sequence>
<gene>
    <name evidence="3" type="ORF">C7M84_015204</name>
</gene>
<keyword evidence="2" id="KW-0472">Membrane</keyword>
<accession>A0A423SR93</accession>
<comment type="caution">
    <text evidence="3">The sequence shown here is derived from an EMBL/GenBank/DDBJ whole genome shotgun (WGS) entry which is preliminary data.</text>
</comment>
<dbReference type="OrthoDB" id="6370521at2759"/>
<evidence type="ECO:0000313" key="3">
    <source>
        <dbReference type="EMBL" id="ROT66752.1"/>
    </source>
</evidence>
<keyword evidence="4" id="KW-1185">Reference proteome</keyword>
<feature type="region of interest" description="Disordered" evidence="1">
    <location>
        <begin position="142"/>
        <end position="204"/>
    </location>
</feature>